<dbReference type="Proteomes" id="UP001152321">
    <property type="component" value="Unassembled WGS sequence"/>
</dbReference>
<proteinExistence type="predicted"/>
<evidence type="ECO:0000313" key="2">
    <source>
        <dbReference type="Proteomes" id="UP001152321"/>
    </source>
</evidence>
<evidence type="ECO:0000313" key="1">
    <source>
        <dbReference type="EMBL" id="MDG0816100.1"/>
    </source>
</evidence>
<keyword evidence="2" id="KW-1185">Reference proteome</keyword>
<sequence>MVKVGGIYRDHVMNAQIKHELSVIFANPSLCKNAVTLSGTSFKVSGGFQSTTNAGVAVLSADKGFAINQMSLENRIDLGGGLKQAEFAIYTKNIKDAVGATAQRASFSAIYAEDGSGNLTDCRIVVSAQKACEDLGLTYSGGRCLICEKLGGTWDGAICKLSL</sequence>
<comment type="caution">
    <text evidence="1">The sequence shown here is derived from an EMBL/GenBank/DDBJ whole genome shotgun (WGS) entry which is preliminary data.</text>
</comment>
<dbReference type="RefSeq" id="WP_277577578.1">
    <property type="nucleotide sequence ID" value="NZ_JANRMI010000002.1"/>
</dbReference>
<accession>A0ABT6DGX4</accession>
<dbReference type="EMBL" id="JANRMI010000002">
    <property type="protein sequence ID" value="MDG0816100.1"/>
    <property type="molecule type" value="Genomic_DNA"/>
</dbReference>
<protein>
    <submittedName>
        <fullName evidence="1">Uncharacterized protein</fullName>
    </submittedName>
</protein>
<gene>
    <name evidence="1" type="ORF">NWE73_06980</name>
</gene>
<organism evidence="1 2">
    <name type="scientific">Bdellovibrio svalbardensis</name>
    <dbReference type="NCBI Taxonomy" id="2972972"/>
    <lineage>
        <taxon>Bacteria</taxon>
        <taxon>Pseudomonadati</taxon>
        <taxon>Bdellovibrionota</taxon>
        <taxon>Bdellovibrionia</taxon>
        <taxon>Bdellovibrionales</taxon>
        <taxon>Pseudobdellovibrionaceae</taxon>
        <taxon>Bdellovibrio</taxon>
    </lineage>
</organism>
<name>A0ABT6DGX4_9BACT</name>
<reference evidence="1" key="1">
    <citation type="submission" date="2022-08" db="EMBL/GenBank/DDBJ databases">
        <title>Novel Bdellovibrio Species Isolated from Svalbard: Designation Bdellovibrio svalbardensis.</title>
        <authorList>
            <person name="Mitchell R.J."/>
            <person name="Choi S.Y."/>
        </authorList>
    </citation>
    <scope>NUCLEOTIDE SEQUENCE</scope>
    <source>
        <strain evidence="1">PAP01</strain>
    </source>
</reference>